<proteinExistence type="predicted"/>
<keyword evidence="2" id="KW-0732">Signal</keyword>
<feature type="compositionally biased region" description="Polar residues" evidence="1">
    <location>
        <begin position="56"/>
        <end position="67"/>
    </location>
</feature>
<feature type="region of interest" description="Disordered" evidence="1">
    <location>
        <begin position="36"/>
        <end position="67"/>
    </location>
</feature>
<protein>
    <submittedName>
        <fullName evidence="3">Uncharacterized protein</fullName>
    </submittedName>
</protein>
<evidence type="ECO:0000313" key="4">
    <source>
        <dbReference type="Proteomes" id="UP000239197"/>
    </source>
</evidence>
<evidence type="ECO:0000256" key="1">
    <source>
        <dbReference type="SAM" id="MobiDB-lite"/>
    </source>
</evidence>
<accession>A0A2L1UWI2</accession>
<evidence type="ECO:0000256" key="2">
    <source>
        <dbReference type="SAM" id="SignalP"/>
    </source>
</evidence>
<feature type="chain" id="PRO_5014875761" evidence="2">
    <location>
        <begin position="23"/>
        <end position="67"/>
    </location>
</feature>
<feature type="compositionally biased region" description="Low complexity" evidence="1">
    <location>
        <begin position="42"/>
        <end position="54"/>
    </location>
</feature>
<dbReference type="KEGG" id="rox:BV494_00360"/>
<dbReference type="AlphaFoldDB" id="A0A2L1UWI2"/>
<keyword evidence="4" id="KW-1185">Reference proteome</keyword>
<evidence type="ECO:0000313" key="3">
    <source>
        <dbReference type="EMBL" id="AVF37313.1"/>
    </source>
</evidence>
<organism evidence="3 4">
    <name type="scientific">Rahnella sikkimica</name>
    <dbReference type="NCBI Taxonomy" id="1805933"/>
    <lineage>
        <taxon>Bacteria</taxon>
        <taxon>Pseudomonadati</taxon>
        <taxon>Pseudomonadota</taxon>
        <taxon>Gammaproteobacteria</taxon>
        <taxon>Enterobacterales</taxon>
        <taxon>Yersiniaceae</taxon>
        <taxon>Rahnella</taxon>
    </lineage>
</organism>
<dbReference type="Proteomes" id="UP000239197">
    <property type="component" value="Chromosome"/>
</dbReference>
<feature type="signal peptide" evidence="2">
    <location>
        <begin position="1"/>
        <end position="22"/>
    </location>
</feature>
<sequence length="67" mass="7278">MKRTTLALFSLMLAMTAMNSFAVSYPSSAQEVASELNRKASESSSRPSTTLDSSAHSKLTSRSDYLK</sequence>
<dbReference type="EMBL" id="CP019062">
    <property type="protein sequence ID" value="AVF37313.1"/>
    <property type="molecule type" value="Genomic_DNA"/>
</dbReference>
<name>A0A2L1UWI2_9GAMM</name>
<gene>
    <name evidence="3" type="ORF">BV494_00360</name>
</gene>
<reference evidence="4" key="1">
    <citation type="submission" date="2017-01" db="EMBL/GenBank/DDBJ databases">
        <title>Genome sequence of Rouxiella sp. ERMR1:05.</title>
        <authorList>
            <person name="Kumar R."/>
            <person name="Singh D."/>
            <person name="Kumar S."/>
        </authorList>
    </citation>
    <scope>NUCLEOTIDE SEQUENCE [LARGE SCALE GENOMIC DNA]</scope>
    <source>
        <strain evidence="4">ERMR1:05</strain>
    </source>
</reference>
<dbReference type="RefSeq" id="WP_104924656.1">
    <property type="nucleotide sequence ID" value="NZ_CP019062.1"/>
</dbReference>
<dbReference type="OrthoDB" id="6506902at2"/>